<protein>
    <submittedName>
        <fullName evidence="1">Uncharacterized protein</fullName>
    </submittedName>
</protein>
<gene>
    <name evidence="1" type="ORF">DAI18_14000</name>
</gene>
<reference evidence="1 2" key="1">
    <citation type="submission" date="2018-04" db="EMBL/GenBank/DDBJ databases">
        <title>Denitrifier Microvirgula.</title>
        <authorList>
            <person name="Anderson E."/>
            <person name="Jang J."/>
            <person name="Ishii S."/>
        </authorList>
    </citation>
    <scope>NUCLEOTIDE SEQUENCE [LARGE SCALE GENOMIC DNA]</scope>
    <source>
        <strain evidence="1 2">BE2.4</strain>
    </source>
</reference>
<dbReference type="RefSeq" id="WP_028498829.1">
    <property type="nucleotide sequence ID" value="NZ_CP028519.1"/>
</dbReference>
<accession>A0A2S0PCH3</accession>
<keyword evidence="2" id="KW-1185">Reference proteome</keyword>
<dbReference type="KEGG" id="maer:DAI18_14000"/>
<proteinExistence type="predicted"/>
<evidence type="ECO:0000313" key="2">
    <source>
        <dbReference type="Proteomes" id="UP000244173"/>
    </source>
</evidence>
<dbReference type="Proteomes" id="UP000244173">
    <property type="component" value="Chromosome"/>
</dbReference>
<sequence>MSEDNSNSSGYNYALEVRFAIGVQPRDVRILHRSMAFKSHLVSEWALMQEAKDFARRQLEDEGFPASEVRILNVTATLGKKVIGNESR</sequence>
<dbReference type="AlphaFoldDB" id="A0A2S0PCH3"/>
<organism evidence="1 2">
    <name type="scientific">Microvirgula aerodenitrificans</name>
    <dbReference type="NCBI Taxonomy" id="57480"/>
    <lineage>
        <taxon>Bacteria</taxon>
        <taxon>Pseudomonadati</taxon>
        <taxon>Pseudomonadota</taxon>
        <taxon>Betaproteobacteria</taxon>
        <taxon>Neisseriales</taxon>
        <taxon>Aquaspirillaceae</taxon>
        <taxon>Microvirgula</taxon>
    </lineage>
</organism>
<dbReference type="EMBL" id="CP028519">
    <property type="protein sequence ID" value="AVY95032.1"/>
    <property type="molecule type" value="Genomic_DNA"/>
</dbReference>
<name>A0A2S0PCH3_9NEIS</name>
<evidence type="ECO:0000313" key="1">
    <source>
        <dbReference type="EMBL" id="AVY95032.1"/>
    </source>
</evidence>